<dbReference type="AlphaFoldDB" id="A0A251ZXB2"/>
<evidence type="ECO:0000256" key="4">
    <source>
        <dbReference type="ARBA" id="ARBA00022833"/>
    </source>
</evidence>
<dbReference type="InterPro" id="IPR011108">
    <property type="entry name" value="RMMBL"/>
</dbReference>
<evidence type="ECO:0000256" key="1">
    <source>
        <dbReference type="ARBA" id="ARBA00022722"/>
    </source>
</evidence>
<dbReference type="PANTHER" id="PTHR43694:SF1">
    <property type="entry name" value="RIBONUCLEASE J"/>
    <property type="match status" value="1"/>
</dbReference>
<dbReference type="InterPro" id="IPR042173">
    <property type="entry name" value="RNase_J_2"/>
</dbReference>
<dbReference type="Gene3D" id="3.10.20.580">
    <property type="match status" value="1"/>
</dbReference>
<dbReference type="GO" id="GO:0004527">
    <property type="term" value="F:exonuclease activity"/>
    <property type="evidence" value="ECO:0007669"/>
    <property type="project" value="UniProtKB-KW"/>
</dbReference>
<keyword evidence="6" id="KW-0694">RNA-binding</keyword>
<evidence type="ECO:0000256" key="2">
    <source>
        <dbReference type="ARBA" id="ARBA00022723"/>
    </source>
</evidence>
<protein>
    <submittedName>
        <fullName evidence="8">Beta-lactamase</fullName>
    </submittedName>
</protein>
<keyword evidence="5" id="KW-0269">Exonuclease</keyword>
<keyword evidence="2" id="KW-0479">Metal-binding</keyword>
<evidence type="ECO:0000256" key="3">
    <source>
        <dbReference type="ARBA" id="ARBA00022801"/>
    </source>
</evidence>
<dbReference type="PROSITE" id="PS01292">
    <property type="entry name" value="UPF0036"/>
    <property type="match status" value="1"/>
</dbReference>
<dbReference type="InterPro" id="IPR001587">
    <property type="entry name" value="RNase_J_CS"/>
</dbReference>
<dbReference type="Proteomes" id="UP000194946">
    <property type="component" value="Unassembled WGS sequence"/>
</dbReference>
<dbReference type="Gene3D" id="3.40.50.10710">
    <property type="entry name" value="Metallo-hydrolase/oxidoreductase"/>
    <property type="match status" value="1"/>
</dbReference>
<evidence type="ECO:0000259" key="7">
    <source>
        <dbReference type="SMART" id="SM00849"/>
    </source>
</evidence>
<dbReference type="EMBL" id="JOPB01000001">
    <property type="protein sequence ID" value="OUI79291.1"/>
    <property type="molecule type" value="Genomic_DNA"/>
</dbReference>
<dbReference type="Pfam" id="PF07521">
    <property type="entry name" value="RMMBL"/>
    <property type="match status" value="1"/>
</dbReference>
<dbReference type="GO" id="GO:0003723">
    <property type="term" value="F:RNA binding"/>
    <property type="evidence" value="ECO:0007669"/>
    <property type="project" value="UniProtKB-KW"/>
</dbReference>
<dbReference type="Pfam" id="PF00753">
    <property type="entry name" value="Lactamase_B"/>
    <property type="match status" value="1"/>
</dbReference>
<keyword evidence="4" id="KW-0862">Zinc</keyword>
<dbReference type="SMART" id="SM00849">
    <property type="entry name" value="Lactamase_B"/>
    <property type="match status" value="1"/>
</dbReference>
<evidence type="ECO:0000313" key="9">
    <source>
        <dbReference type="Proteomes" id="UP000194946"/>
    </source>
</evidence>
<reference evidence="9" key="1">
    <citation type="submission" date="2014-06" db="EMBL/GenBank/DDBJ databases">
        <authorList>
            <person name="Winans N.J."/>
            <person name="Newell P.D."/>
            <person name="Douglas A.E."/>
        </authorList>
    </citation>
    <scope>NUCLEOTIDE SEQUENCE [LARGE SCALE GENOMIC DNA]</scope>
    <source>
        <strain evidence="9">DmL_052</strain>
    </source>
</reference>
<feature type="domain" description="Metallo-beta-lactamase" evidence="7">
    <location>
        <begin position="20"/>
        <end position="215"/>
    </location>
</feature>
<dbReference type="Pfam" id="PF17770">
    <property type="entry name" value="RNase_J_C"/>
    <property type="match status" value="1"/>
</dbReference>
<keyword evidence="1" id="KW-0540">Nuclease</keyword>
<comment type="caution">
    <text evidence="8">The sequence shown here is derived from an EMBL/GenBank/DDBJ whole genome shotgun (WGS) entry which is preliminary data.</text>
</comment>
<evidence type="ECO:0000313" key="8">
    <source>
        <dbReference type="EMBL" id="OUI79291.1"/>
    </source>
</evidence>
<gene>
    <name evidence="8" type="ORF">HK18_01625</name>
</gene>
<dbReference type="InterPro" id="IPR055132">
    <property type="entry name" value="RNase_J_b_CASP"/>
</dbReference>
<sequence length="548" mass="60724">MNEDVNDFAFLPLGGTGEIGMNFNLYRLNGKWLAIDCGIGFSGNDMPEADILVPDPEFIARQNENLLALVITHAHEDHIGAVAYLWPDLECPVYATPFAASILRRKLREAGLLEDVKIHLIKMGDHLKIGEFDLEFIPVTHSIPEAQSVFIRTPYGNVLHTGDWKLDPEPVIGDITDLDKFAELGREGVLAMVCDSTNVIVKRAPESEAEVRRSLTELIGSIKGRVAVTCFASNVSRVESIAYAAKQANRPVLIIGRSLKNLEVSARENGYLEGIPPFFTEQNMNDVDLDHVVFIVTGSQGEERSALTRISFDVHQHISFGTGDTVIYSSRTIPGNELAIMRVQDNLARRGARVITSRDHFVHVSGHACYEEVCELYKIVQPAYGVPVHGEWVHLNAQANVAKEHNAEPILLEDGDILRLGPGKPKIVGSAPTGRLVIDGSRLLSVDGDVLSARRRMLYNGVVVASFAVNMNGDLLSDPNISAPGLFDQHDEEFDDVIDEFGELVERLPHRVRLNDDELVDNAKVVLRRILGRRLKKKPMVDIHLLRL</sequence>
<dbReference type="InterPro" id="IPR036866">
    <property type="entry name" value="RibonucZ/Hydroxyglut_hydro"/>
</dbReference>
<dbReference type="InterPro" id="IPR001279">
    <property type="entry name" value="Metallo-B-lactamas"/>
</dbReference>
<dbReference type="Gene3D" id="3.60.15.10">
    <property type="entry name" value="Ribonuclease Z/Hydroxyacylglutathione hydrolase-like"/>
    <property type="match status" value="1"/>
</dbReference>
<proteinExistence type="predicted"/>
<name>A0A251ZXB2_9PROT</name>
<dbReference type="SUPFAM" id="SSF56281">
    <property type="entry name" value="Metallo-hydrolase/oxidoreductase"/>
    <property type="match status" value="1"/>
</dbReference>
<dbReference type="Pfam" id="PF22505">
    <property type="entry name" value="RNase_J_b_CASP"/>
    <property type="match status" value="1"/>
</dbReference>
<evidence type="ECO:0000256" key="6">
    <source>
        <dbReference type="ARBA" id="ARBA00022884"/>
    </source>
</evidence>
<accession>A0A251ZXB2</accession>
<evidence type="ECO:0000256" key="5">
    <source>
        <dbReference type="ARBA" id="ARBA00022839"/>
    </source>
</evidence>
<dbReference type="RefSeq" id="WP_008853672.1">
    <property type="nucleotide sequence ID" value="NZ_JOPB01000001.1"/>
</dbReference>
<keyword evidence="3" id="KW-0378">Hydrolase</keyword>
<keyword evidence="9" id="KW-1185">Reference proteome</keyword>
<dbReference type="InterPro" id="IPR041636">
    <property type="entry name" value="RNase_J_C"/>
</dbReference>
<dbReference type="CDD" id="cd07714">
    <property type="entry name" value="RNaseJ_MBL-fold"/>
    <property type="match status" value="1"/>
</dbReference>
<dbReference type="PANTHER" id="PTHR43694">
    <property type="entry name" value="RIBONUCLEASE J"/>
    <property type="match status" value="1"/>
</dbReference>
<organism evidence="8 9">
    <name type="scientific">Commensalibacter intestini</name>
    <dbReference type="NCBI Taxonomy" id="479936"/>
    <lineage>
        <taxon>Bacteria</taxon>
        <taxon>Pseudomonadati</taxon>
        <taxon>Pseudomonadota</taxon>
        <taxon>Alphaproteobacteria</taxon>
        <taxon>Acetobacterales</taxon>
        <taxon>Acetobacteraceae</taxon>
    </lineage>
</organism>
<dbReference type="GO" id="GO:0046872">
    <property type="term" value="F:metal ion binding"/>
    <property type="evidence" value="ECO:0007669"/>
    <property type="project" value="UniProtKB-KW"/>
</dbReference>